<dbReference type="GO" id="GO:0004129">
    <property type="term" value="F:cytochrome-c oxidase activity"/>
    <property type="evidence" value="ECO:0007669"/>
    <property type="project" value="InterPro"/>
</dbReference>
<dbReference type="InterPro" id="IPR013833">
    <property type="entry name" value="Cyt_c_oxidase_su3_a-hlx"/>
</dbReference>
<feature type="domain" description="Heme-copper oxidase subunit III family profile" evidence="8">
    <location>
        <begin position="1"/>
        <end position="213"/>
    </location>
</feature>
<keyword evidence="3 6" id="KW-0812">Transmembrane</keyword>
<proteinExistence type="inferred from homology"/>
<feature type="transmembrane region" description="Helical" evidence="7">
    <location>
        <begin position="79"/>
        <end position="96"/>
    </location>
</feature>
<dbReference type="AlphaFoldDB" id="A0A4U1B432"/>
<evidence type="ECO:0000259" key="8">
    <source>
        <dbReference type="PROSITE" id="PS50253"/>
    </source>
</evidence>
<comment type="caution">
    <text evidence="9">The sequence shown here is derived from an EMBL/GenBank/DDBJ whole genome shotgun (WGS) entry which is preliminary data.</text>
</comment>
<dbReference type="EMBL" id="SWDB01000023">
    <property type="protein sequence ID" value="TKB44897.1"/>
    <property type="molecule type" value="Genomic_DNA"/>
</dbReference>
<gene>
    <name evidence="9" type="ORF">E8M12_10345</name>
</gene>
<keyword evidence="10" id="KW-1185">Reference proteome</keyword>
<reference evidence="9 10" key="1">
    <citation type="submission" date="2019-04" db="EMBL/GenBank/DDBJ databases">
        <title>Thalassotalea guangxiensis sp. nov., isolated from sediment of the coastal wetland.</title>
        <authorList>
            <person name="Zheng S."/>
            <person name="Zhang D."/>
        </authorList>
    </citation>
    <scope>NUCLEOTIDE SEQUENCE [LARGE SCALE GENOMIC DNA]</scope>
    <source>
        <strain evidence="9 10">ZS-4</strain>
    </source>
</reference>
<dbReference type="RefSeq" id="WP_136736082.1">
    <property type="nucleotide sequence ID" value="NZ_SWDB01000023.1"/>
</dbReference>
<dbReference type="OrthoDB" id="9808200at2"/>
<dbReference type="Gene3D" id="1.20.120.80">
    <property type="entry name" value="Cytochrome c oxidase, subunit III, four-helix bundle"/>
    <property type="match status" value="1"/>
</dbReference>
<evidence type="ECO:0000256" key="3">
    <source>
        <dbReference type="ARBA" id="ARBA00022692"/>
    </source>
</evidence>
<feature type="transmembrane region" description="Helical" evidence="7">
    <location>
        <begin position="108"/>
        <end position="128"/>
    </location>
</feature>
<dbReference type="InterPro" id="IPR000298">
    <property type="entry name" value="Cyt_c_oxidase-like_su3"/>
</dbReference>
<comment type="subcellular location">
    <subcellularLocation>
        <location evidence="6">Cell membrane</location>
        <topology evidence="6">Multi-pass membrane protein</topology>
    </subcellularLocation>
    <subcellularLocation>
        <location evidence="1">Membrane</location>
        <topology evidence="1">Multi-pass membrane protein</topology>
    </subcellularLocation>
</comment>
<dbReference type="InterPro" id="IPR035973">
    <property type="entry name" value="Cyt_c_oxidase_su3-like_sf"/>
</dbReference>
<evidence type="ECO:0000256" key="5">
    <source>
        <dbReference type="ARBA" id="ARBA00023136"/>
    </source>
</evidence>
<protein>
    <submittedName>
        <fullName evidence="9">Cytochrome oxidase subunit III</fullName>
    </submittedName>
</protein>
<accession>A0A4U1B432</accession>
<dbReference type="InterPro" id="IPR024791">
    <property type="entry name" value="Cyt_c/ubiquinol_Oxase_su3"/>
</dbReference>
<organism evidence="9 10">
    <name type="scientific">Thalassotalea mangrovi</name>
    <dbReference type="NCBI Taxonomy" id="2572245"/>
    <lineage>
        <taxon>Bacteria</taxon>
        <taxon>Pseudomonadati</taxon>
        <taxon>Pseudomonadota</taxon>
        <taxon>Gammaproteobacteria</taxon>
        <taxon>Alteromonadales</taxon>
        <taxon>Colwelliaceae</taxon>
        <taxon>Thalassotalea</taxon>
    </lineage>
</organism>
<comment type="similarity">
    <text evidence="2 6">Belongs to the cytochrome c oxidase subunit 3 family.</text>
</comment>
<dbReference type="GO" id="GO:0005886">
    <property type="term" value="C:plasma membrane"/>
    <property type="evidence" value="ECO:0007669"/>
    <property type="project" value="UniProtKB-SubCell"/>
</dbReference>
<keyword evidence="5 7" id="KW-0472">Membrane</keyword>
<dbReference type="PROSITE" id="PS50253">
    <property type="entry name" value="COX3"/>
    <property type="match status" value="1"/>
</dbReference>
<dbReference type="GO" id="GO:0019646">
    <property type="term" value="P:aerobic electron transport chain"/>
    <property type="evidence" value="ECO:0007669"/>
    <property type="project" value="InterPro"/>
</dbReference>
<name>A0A4U1B432_9GAMM</name>
<evidence type="ECO:0000256" key="2">
    <source>
        <dbReference type="ARBA" id="ARBA00010581"/>
    </source>
</evidence>
<evidence type="ECO:0000313" key="9">
    <source>
        <dbReference type="EMBL" id="TKB44897.1"/>
    </source>
</evidence>
<feature type="transmembrane region" description="Helical" evidence="7">
    <location>
        <begin position="193"/>
        <end position="211"/>
    </location>
</feature>
<dbReference type="PANTHER" id="PTHR11403">
    <property type="entry name" value="CYTOCHROME C OXIDASE SUBUNIT III"/>
    <property type="match status" value="1"/>
</dbReference>
<dbReference type="Pfam" id="PF00510">
    <property type="entry name" value="COX3"/>
    <property type="match status" value="1"/>
</dbReference>
<evidence type="ECO:0000256" key="4">
    <source>
        <dbReference type="ARBA" id="ARBA00022989"/>
    </source>
</evidence>
<evidence type="ECO:0000256" key="1">
    <source>
        <dbReference type="ARBA" id="ARBA00004141"/>
    </source>
</evidence>
<evidence type="ECO:0000256" key="7">
    <source>
        <dbReference type="SAM" id="Phobius"/>
    </source>
</evidence>
<feature type="transmembrane region" description="Helical" evidence="7">
    <location>
        <begin position="37"/>
        <end position="59"/>
    </location>
</feature>
<sequence>MSVIKQLVSKPWESVDTQTSLSEANDITLARYTALKWLLAVISVMFMLFFITFISRTQFTDFQALAGEPWLPLSDKTPLWINTAYIGLASIILQILCKRFSRLPRWKVNSLLLLTLLSSMLFLSGQLAVWNNLMAQGYYLQTNPANSFFYLLTGLHGLHLLLGVLILTVTLIQCLLKPVSDKMSRRIDLTRIYWHYLLLLWLVLFFLLTSSTETFKAIAEFCGL</sequence>
<dbReference type="SUPFAM" id="SSF81452">
    <property type="entry name" value="Cytochrome c oxidase subunit III-like"/>
    <property type="match status" value="1"/>
</dbReference>
<keyword evidence="4 7" id="KW-1133">Transmembrane helix</keyword>
<feature type="transmembrane region" description="Helical" evidence="7">
    <location>
        <begin position="148"/>
        <end position="172"/>
    </location>
</feature>
<dbReference type="PANTHER" id="PTHR11403:SF10">
    <property type="entry name" value="CYTOCHROME C OXIDASE"/>
    <property type="match status" value="1"/>
</dbReference>
<evidence type="ECO:0000256" key="6">
    <source>
        <dbReference type="RuleBase" id="RU003376"/>
    </source>
</evidence>
<dbReference type="Proteomes" id="UP000307999">
    <property type="component" value="Unassembled WGS sequence"/>
</dbReference>
<evidence type="ECO:0000313" key="10">
    <source>
        <dbReference type="Proteomes" id="UP000307999"/>
    </source>
</evidence>